<name>A0AAW5EKX4_CAMJU</name>
<dbReference type="PANTHER" id="PTHR43522">
    <property type="entry name" value="TRANSKETOLASE"/>
    <property type="match status" value="1"/>
</dbReference>
<sequence length="88" mass="9832">WKDKLEKSEKKELLEKLLNPDFSKINYPDFKGKDLATRDSNGEILNALAKDLEGFLGGSADLAPSNKTELYGMGDFAEGKNIHFGIRE</sequence>
<dbReference type="InterPro" id="IPR005475">
    <property type="entry name" value="Transketolase-like_Pyr-bd"/>
</dbReference>
<gene>
    <name evidence="2" type="ORF">LZC39_17550</name>
</gene>
<dbReference type="GO" id="GO:0006098">
    <property type="term" value="P:pentose-phosphate shunt"/>
    <property type="evidence" value="ECO:0007669"/>
    <property type="project" value="TreeGrafter"/>
</dbReference>
<feature type="domain" description="Transketolase-like pyrimidine-binding" evidence="1">
    <location>
        <begin position="34"/>
        <end position="88"/>
    </location>
</feature>
<dbReference type="GO" id="GO:0005829">
    <property type="term" value="C:cytosol"/>
    <property type="evidence" value="ECO:0007669"/>
    <property type="project" value="TreeGrafter"/>
</dbReference>
<accession>A0AAW5EKX4</accession>
<evidence type="ECO:0000259" key="1">
    <source>
        <dbReference type="Pfam" id="PF02779"/>
    </source>
</evidence>
<dbReference type="EMBL" id="JAJUOL010001380">
    <property type="protein sequence ID" value="MCH3853890.1"/>
    <property type="molecule type" value="Genomic_DNA"/>
</dbReference>
<evidence type="ECO:0000313" key="3">
    <source>
        <dbReference type="Proteomes" id="UP001199644"/>
    </source>
</evidence>
<dbReference type="InterPro" id="IPR029061">
    <property type="entry name" value="THDP-binding"/>
</dbReference>
<feature type="non-terminal residue" evidence="2">
    <location>
        <position position="88"/>
    </location>
</feature>
<dbReference type="Proteomes" id="UP001199644">
    <property type="component" value="Unassembled WGS sequence"/>
</dbReference>
<dbReference type="InterPro" id="IPR033247">
    <property type="entry name" value="Transketolase_fam"/>
</dbReference>
<dbReference type="AlphaFoldDB" id="A0AAW5EKX4"/>
<reference evidence="2" key="1">
    <citation type="submission" date="2021-12" db="EMBL/GenBank/DDBJ databases">
        <title>Prevalence of phenicol resistance gene fexA in Campylobacter isolated from poultry supply chain.</title>
        <authorList>
            <person name="Tang B."/>
            <person name="Zheng X."/>
            <person name="Lin J."/>
            <person name="Lin R."/>
            <person name="Yang H."/>
            <person name="Shen Z."/>
            <person name="Xia F."/>
        </authorList>
    </citation>
    <scope>NUCLEOTIDE SEQUENCE</scope>
    <source>
        <strain evidence="2">CJHN2011004</strain>
    </source>
</reference>
<dbReference type="Gene3D" id="3.40.50.970">
    <property type="match status" value="1"/>
</dbReference>
<organism evidence="2 3">
    <name type="scientific">Campylobacter jejuni</name>
    <dbReference type="NCBI Taxonomy" id="197"/>
    <lineage>
        <taxon>Bacteria</taxon>
        <taxon>Pseudomonadati</taxon>
        <taxon>Campylobacterota</taxon>
        <taxon>Epsilonproteobacteria</taxon>
        <taxon>Campylobacterales</taxon>
        <taxon>Campylobacteraceae</taxon>
        <taxon>Campylobacter</taxon>
    </lineage>
</organism>
<protein>
    <submittedName>
        <fullName evidence="2">Transketolase</fullName>
    </submittedName>
</protein>
<dbReference type="PANTHER" id="PTHR43522:SF2">
    <property type="entry name" value="TRANSKETOLASE 1-RELATED"/>
    <property type="match status" value="1"/>
</dbReference>
<comment type="caution">
    <text evidence="2">The sequence shown here is derived from an EMBL/GenBank/DDBJ whole genome shotgun (WGS) entry which is preliminary data.</text>
</comment>
<dbReference type="Pfam" id="PF02779">
    <property type="entry name" value="Transket_pyr"/>
    <property type="match status" value="1"/>
</dbReference>
<evidence type="ECO:0000313" key="2">
    <source>
        <dbReference type="EMBL" id="MCH3853890.1"/>
    </source>
</evidence>
<dbReference type="GO" id="GO:0004802">
    <property type="term" value="F:transketolase activity"/>
    <property type="evidence" value="ECO:0007669"/>
    <property type="project" value="TreeGrafter"/>
</dbReference>
<dbReference type="SUPFAM" id="SSF52518">
    <property type="entry name" value="Thiamin diphosphate-binding fold (THDP-binding)"/>
    <property type="match status" value="1"/>
</dbReference>
<proteinExistence type="predicted"/>
<feature type="non-terminal residue" evidence="2">
    <location>
        <position position="1"/>
    </location>
</feature>